<dbReference type="InterPro" id="IPR014327">
    <property type="entry name" value="RNA_pol_sigma70_bacteroid"/>
</dbReference>
<evidence type="ECO:0000259" key="7">
    <source>
        <dbReference type="Pfam" id="PF08281"/>
    </source>
</evidence>
<dbReference type="InterPro" id="IPR000838">
    <property type="entry name" value="RNA_pol_sigma70_ECF_CS"/>
</dbReference>
<dbReference type="GO" id="GO:0006352">
    <property type="term" value="P:DNA-templated transcription initiation"/>
    <property type="evidence" value="ECO:0007669"/>
    <property type="project" value="InterPro"/>
</dbReference>
<comment type="similarity">
    <text evidence="1">Belongs to the sigma-70 factor family. ECF subfamily.</text>
</comment>
<dbReference type="PANTHER" id="PTHR43133">
    <property type="entry name" value="RNA POLYMERASE ECF-TYPE SIGMA FACTO"/>
    <property type="match status" value="1"/>
</dbReference>
<feature type="domain" description="RNA polymerase sigma-70 region 2" evidence="6">
    <location>
        <begin position="20"/>
        <end position="85"/>
    </location>
</feature>
<dbReference type="NCBIfam" id="TIGR02937">
    <property type="entry name" value="sigma70-ECF"/>
    <property type="match status" value="1"/>
</dbReference>
<reference evidence="8" key="1">
    <citation type="submission" date="2018-06" db="EMBL/GenBank/DDBJ databases">
        <authorList>
            <person name="Zhirakovskaya E."/>
        </authorList>
    </citation>
    <scope>NUCLEOTIDE SEQUENCE</scope>
</reference>
<name>A0A3B0UDG0_9ZZZZ</name>
<evidence type="ECO:0000256" key="1">
    <source>
        <dbReference type="ARBA" id="ARBA00010641"/>
    </source>
</evidence>
<dbReference type="InterPro" id="IPR013249">
    <property type="entry name" value="RNA_pol_sigma70_r4_t2"/>
</dbReference>
<organism evidence="8">
    <name type="scientific">hydrothermal vent metagenome</name>
    <dbReference type="NCBI Taxonomy" id="652676"/>
    <lineage>
        <taxon>unclassified sequences</taxon>
        <taxon>metagenomes</taxon>
        <taxon>ecological metagenomes</taxon>
    </lineage>
</organism>
<evidence type="ECO:0000256" key="2">
    <source>
        <dbReference type="ARBA" id="ARBA00023015"/>
    </source>
</evidence>
<keyword evidence="5" id="KW-0804">Transcription</keyword>
<dbReference type="InterPro" id="IPR013325">
    <property type="entry name" value="RNA_pol_sigma_r2"/>
</dbReference>
<feature type="domain" description="RNA polymerase sigma factor 70 region 4 type 2" evidence="7">
    <location>
        <begin position="127"/>
        <end position="172"/>
    </location>
</feature>
<keyword evidence="4" id="KW-0238">DNA-binding</keyword>
<protein>
    <recommendedName>
        <fullName evidence="9">RNA polymerase ECF-type sigma factor</fullName>
    </recommendedName>
</protein>
<dbReference type="Pfam" id="PF08281">
    <property type="entry name" value="Sigma70_r4_2"/>
    <property type="match status" value="1"/>
</dbReference>
<dbReference type="PANTHER" id="PTHR43133:SF46">
    <property type="entry name" value="RNA POLYMERASE SIGMA-70 FACTOR ECF SUBFAMILY"/>
    <property type="match status" value="1"/>
</dbReference>
<dbReference type="AlphaFoldDB" id="A0A3B0UDG0"/>
<keyword evidence="2" id="KW-0805">Transcription regulation</keyword>
<sequence length="202" mass="23776">MDKKDQSYLFRKDLIRFEGLFQQYYPRLKRYASHIVGDVEEAEDLVQDVFLHIWKNRDKLDGEKNIPAYLFTIIRNKCLNFLKRKLVEEKYAHNRIKFETEELYHISFNGSEDFLSLEEKLQSGLNDLIGKMPPQCGVAFKLRWIEGKKIREIAAEMGISTTMVDKHLAKGLEIAKNNLNSSLFLFLVLFHHTNNSYKILES</sequence>
<accession>A0A3B0UDG0</accession>
<dbReference type="PROSITE" id="PS01063">
    <property type="entry name" value="SIGMA70_ECF"/>
    <property type="match status" value="1"/>
</dbReference>
<dbReference type="InterPro" id="IPR013324">
    <property type="entry name" value="RNA_pol_sigma_r3/r4-like"/>
</dbReference>
<evidence type="ECO:0000256" key="4">
    <source>
        <dbReference type="ARBA" id="ARBA00023125"/>
    </source>
</evidence>
<dbReference type="Pfam" id="PF04542">
    <property type="entry name" value="Sigma70_r2"/>
    <property type="match status" value="1"/>
</dbReference>
<dbReference type="SUPFAM" id="SSF88946">
    <property type="entry name" value="Sigma2 domain of RNA polymerase sigma factors"/>
    <property type="match status" value="1"/>
</dbReference>
<dbReference type="EMBL" id="UOEP01000174">
    <property type="protein sequence ID" value="VAW22569.1"/>
    <property type="molecule type" value="Genomic_DNA"/>
</dbReference>
<proteinExistence type="inferred from homology"/>
<evidence type="ECO:0000256" key="3">
    <source>
        <dbReference type="ARBA" id="ARBA00023082"/>
    </source>
</evidence>
<dbReference type="InterPro" id="IPR014284">
    <property type="entry name" value="RNA_pol_sigma-70_dom"/>
</dbReference>
<dbReference type="Gene3D" id="1.10.10.10">
    <property type="entry name" value="Winged helix-like DNA-binding domain superfamily/Winged helix DNA-binding domain"/>
    <property type="match status" value="1"/>
</dbReference>
<dbReference type="SUPFAM" id="SSF88659">
    <property type="entry name" value="Sigma3 and sigma4 domains of RNA polymerase sigma factors"/>
    <property type="match status" value="1"/>
</dbReference>
<dbReference type="NCBIfam" id="TIGR02985">
    <property type="entry name" value="Sig70_bacteroi1"/>
    <property type="match status" value="1"/>
</dbReference>
<dbReference type="GO" id="GO:0016987">
    <property type="term" value="F:sigma factor activity"/>
    <property type="evidence" value="ECO:0007669"/>
    <property type="project" value="UniProtKB-KW"/>
</dbReference>
<dbReference type="InterPro" id="IPR007627">
    <property type="entry name" value="RNA_pol_sigma70_r2"/>
</dbReference>
<dbReference type="Gene3D" id="1.10.1740.10">
    <property type="match status" value="1"/>
</dbReference>
<evidence type="ECO:0000256" key="5">
    <source>
        <dbReference type="ARBA" id="ARBA00023163"/>
    </source>
</evidence>
<evidence type="ECO:0000313" key="8">
    <source>
        <dbReference type="EMBL" id="VAW22569.1"/>
    </source>
</evidence>
<keyword evidence="3" id="KW-0731">Sigma factor</keyword>
<dbReference type="InterPro" id="IPR036388">
    <property type="entry name" value="WH-like_DNA-bd_sf"/>
</dbReference>
<gene>
    <name evidence="8" type="ORF">MNBD_BACTEROID01-160</name>
</gene>
<evidence type="ECO:0000259" key="6">
    <source>
        <dbReference type="Pfam" id="PF04542"/>
    </source>
</evidence>
<dbReference type="InterPro" id="IPR039425">
    <property type="entry name" value="RNA_pol_sigma-70-like"/>
</dbReference>
<evidence type="ECO:0008006" key="9">
    <source>
        <dbReference type="Google" id="ProtNLM"/>
    </source>
</evidence>
<dbReference type="GO" id="GO:0003677">
    <property type="term" value="F:DNA binding"/>
    <property type="evidence" value="ECO:0007669"/>
    <property type="project" value="UniProtKB-KW"/>
</dbReference>